<organism evidence="1 2">
    <name type="scientific">Laodelphax striatellus</name>
    <name type="common">Small brown planthopper</name>
    <name type="synonym">Delphax striatella</name>
    <dbReference type="NCBI Taxonomy" id="195883"/>
    <lineage>
        <taxon>Eukaryota</taxon>
        <taxon>Metazoa</taxon>
        <taxon>Ecdysozoa</taxon>
        <taxon>Arthropoda</taxon>
        <taxon>Hexapoda</taxon>
        <taxon>Insecta</taxon>
        <taxon>Pterygota</taxon>
        <taxon>Neoptera</taxon>
        <taxon>Paraneoptera</taxon>
        <taxon>Hemiptera</taxon>
        <taxon>Auchenorrhyncha</taxon>
        <taxon>Fulgoroidea</taxon>
        <taxon>Delphacidae</taxon>
        <taxon>Criomorphinae</taxon>
        <taxon>Laodelphax</taxon>
    </lineage>
</organism>
<feature type="non-terminal residue" evidence="1">
    <location>
        <position position="1"/>
    </location>
</feature>
<gene>
    <name evidence="1" type="ORF">LSTR_LSTR016598</name>
</gene>
<dbReference type="EMBL" id="QKKF02002641">
    <property type="protein sequence ID" value="RZF48189.1"/>
    <property type="molecule type" value="Genomic_DNA"/>
</dbReference>
<reference evidence="1 2" key="1">
    <citation type="journal article" date="2017" name="Gigascience">
        <title>Genome sequence of the small brown planthopper, Laodelphax striatellus.</title>
        <authorList>
            <person name="Zhu J."/>
            <person name="Jiang F."/>
            <person name="Wang X."/>
            <person name="Yang P."/>
            <person name="Bao Y."/>
            <person name="Zhao W."/>
            <person name="Wang W."/>
            <person name="Lu H."/>
            <person name="Wang Q."/>
            <person name="Cui N."/>
            <person name="Li J."/>
            <person name="Chen X."/>
            <person name="Luo L."/>
            <person name="Yu J."/>
            <person name="Kang L."/>
            <person name="Cui F."/>
        </authorList>
    </citation>
    <scope>NUCLEOTIDE SEQUENCE [LARGE SCALE GENOMIC DNA]</scope>
    <source>
        <strain evidence="1">Lst14</strain>
    </source>
</reference>
<comment type="caution">
    <text evidence="1">The sequence shown here is derived from an EMBL/GenBank/DDBJ whole genome shotgun (WGS) entry which is preliminary data.</text>
</comment>
<protein>
    <submittedName>
        <fullName evidence="1">Uncharacterized protein</fullName>
    </submittedName>
</protein>
<proteinExistence type="predicted"/>
<feature type="non-terminal residue" evidence="1">
    <location>
        <position position="92"/>
    </location>
</feature>
<evidence type="ECO:0000313" key="2">
    <source>
        <dbReference type="Proteomes" id="UP000291343"/>
    </source>
</evidence>
<dbReference type="InParanoid" id="A0A482XRV2"/>
<accession>A0A482XRV2</accession>
<sequence length="92" mass="10028">GRSPAGPIPHSAGFGRHQTLRVVIRRRPVRGSRTGKAASAVFLDILLLDQCGQYVRYPHFTNTTTGCALFGRGVVFPSGFRATRTAHGVCYR</sequence>
<dbReference type="AlphaFoldDB" id="A0A482XRV2"/>
<keyword evidence="2" id="KW-1185">Reference proteome</keyword>
<evidence type="ECO:0000313" key="1">
    <source>
        <dbReference type="EMBL" id="RZF48189.1"/>
    </source>
</evidence>
<name>A0A482XRV2_LAOST</name>
<dbReference type="Proteomes" id="UP000291343">
    <property type="component" value="Unassembled WGS sequence"/>
</dbReference>